<dbReference type="NCBIfam" id="NF041747">
    <property type="entry name" value="Drt3a"/>
    <property type="match status" value="1"/>
</dbReference>
<dbReference type="InterPro" id="IPR043502">
    <property type="entry name" value="DNA/RNA_pol_sf"/>
</dbReference>
<evidence type="ECO:0000259" key="1">
    <source>
        <dbReference type="PROSITE" id="PS50878"/>
    </source>
</evidence>
<name>A0A0N0ZUW6_CHRID</name>
<sequence length="586" mass="69531">MENRKGINIEKRFQTNFARSIVKTEELKAIGKQIQSETDLDRKKILFKNRKEIKKSREIILSEILENISEKIKKHKINLTRGKVHGKRSYLFEENAENFFISKKNQKNVNGTYDVKQASRYSILNELLNLLEDKFPKYIVRTDIKNFYESIPQKLLLQKINEDYLLSIKTKDYINQIFDSYNSLTGQRNKDIAKGVPRGIGISAYLAELFMRRIDNRIRELDDMIYYARYVDDIIVVFIPEKNHGNVYFREYLKQMKSIIKEEAGDDFKINDEKTNEYNLIDGIKAITLEEHHYLDKAYKKKQSKVNPKFINFLGYKIGTKEKIYKKTENHNGSIVEVADGRSLHELCIQLSENKIKKYNEKIRLSFNHFNKKKQHDRKYAFKLLCARLNYLTSNTKLRNNKDKVFVGIYYSNPFLNSMTSLELLQNRIKWFVSRSGLTIEEKIKVERYCFIKGFKHKKFYLTPLSSKKYKNHNCKRNNVNNDGSFALKCAERAIQIHPYLANALILQAETHTKQFQKLMKEQNTKDIQATTLNNPKAKELFDMMNKEYSHIHKIGYRSMPEEMYLDWLVSLKTERSKYEDTRLQK</sequence>
<dbReference type="CDD" id="cd01646">
    <property type="entry name" value="RT_Bac_retron_I"/>
    <property type="match status" value="1"/>
</dbReference>
<feature type="domain" description="Reverse transcriptase" evidence="1">
    <location>
        <begin position="11"/>
        <end position="318"/>
    </location>
</feature>
<dbReference type="Proteomes" id="UP000037953">
    <property type="component" value="Unassembled WGS sequence"/>
</dbReference>
<evidence type="ECO:0000313" key="2">
    <source>
        <dbReference type="EMBL" id="KPE49646.1"/>
    </source>
</evidence>
<reference evidence="3" key="2">
    <citation type="submission" date="2015-09" db="EMBL/GenBank/DDBJ databases">
        <title>Draft genome sequence of a multidrug-resistant Chryseobacterium indologenes isolate from Malaysia.</title>
        <authorList>
            <person name="Yu C.Y."/>
            <person name="Ang G.Y."/>
            <person name="Chan K.-G."/>
        </authorList>
    </citation>
    <scope>NUCLEOTIDE SEQUENCE [LARGE SCALE GENOMIC DNA]</scope>
    <source>
        <strain evidence="3">CI_885</strain>
    </source>
</reference>
<dbReference type="InterPro" id="IPR000477">
    <property type="entry name" value="RT_dom"/>
</dbReference>
<comment type="caution">
    <text evidence="2">The sequence shown here is derived from an EMBL/GenBank/DDBJ whole genome shotgun (WGS) entry which is preliminary data.</text>
</comment>
<protein>
    <recommendedName>
        <fullName evidence="1">Reverse transcriptase domain-containing protein</fullName>
    </recommendedName>
</protein>
<dbReference type="AlphaFoldDB" id="A0A0N0ZUW6"/>
<accession>A0A0N0ZUW6</accession>
<reference evidence="2 3" key="1">
    <citation type="journal article" date="2015" name="Genom Data">
        <title>Draft genome sequence of a multidrug-resistant Chryseobacterium indologenes isolate from Malaysia.</title>
        <authorList>
            <person name="Yu C.Y."/>
            <person name="Ang G.Y."/>
            <person name="Cheng H.J."/>
            <person name="Cheong Y.M."/>
            <person name="Yin W.F."/>
            <person name="Chan K.G."/>
        </authorList>
    </citation>
    <scope>NUCLEOTIDE SEQUENCE [LARGE SCALE GENOMIC DNA]</scope>
    <source>
        <strain evidence="2 3">CI_885</strain>
    </source>
</reference>
<dbReference type="SUPFAM" id="SSF56672">
    <property type="entry name" value="DNA/RNA polymerases"/>
    <property type="match status" value="1"/>
</dbReference>
<dbReference type="Pfam" id="PF00078">
    <property type="entry name" value="RVT_1"/>
    <property type="match status" value="1"/>
</dbReference>
<proteinExistence type="predicted"/>
<evidence type="ECO:0000313" key="3">
    <source>
        <dbReference type="Proteomes" id="UP000037953"/>
    </source>
</evidence>
<dbReference type="EMBL" id="LJOD01000016">
    <property type="protein sequence ID" value="KPE49646.1"/>
    <property type="molecule type" value="Genomic_DNA"/>
</dbReference>
<dbReference type="PROSITE" id="PS50878">
    <property type="entry name" value="RT_POL"/>
    <property type="match status" value="1"/>
</dbReference>
<gene>
    <name evidence="2" type="ORF">AOB46_19195</name>
</gene>
<organism evidence="2 3">
    <name type="scientific">Chryseobacterium indologenes</name>
    <name type="common">Flavobacterium indologenes</name>
    <dbReference type="NCBI Taxonomy" id="253"/>
    <lineage>
        <taxon>Bacteria</taxon>
        <taxon>Pseudomonadati</taxon>
        <taxon>Bacteroidota</taxon>
        <taxon>Flavobacteriia</taxon>
        <taxon>Flavobacteriales</taxon>
        <taxon>Weeksellaceae</taxon>
        <taxon>Chryseobacterium group</taxon>
        <taxon>Chryseobacterium</taxon>
    </lineage>
</organism>
<dbReference type="PATRIC" id="fig|253.9.peg.1804"/>